<sequence>MCHDSRQHAAALAWYDRSHAWAIEAGDSRLAATTLNMRAHQAWILGDPHRCVRIARLRVSGAVVLRGFPVTLDRCGVGA</sequence>
<dbReference type="EMBL" id="BMNK01000015">
    <property type="protein sequence ID" value="GGP14063.1"/>
    <property type="molecule type" value="Genomic_DNA"/>
</dbReference>
<reference evidence="1" key="1">
    <citation type="journal article" date="2014" name="Int. J. Syst. Evol. Microbiol.">
        <title>Complete genome sequence of Corynebacterium casei LMG S-19264T (=DSM 44701T), isolated from a smear-ripened cheese.</title>
        <authorList>
            <consortium name="US DOE Joint Genome Institute (JGI-PGF)"/>
            <person name="Walter F."/>
            <person name="Albersmeier A."/>
            <person name="Kalinowski J."/>
            <person name="Ruckert C."/>
        </authorList>
    </citation>
    <scope>NUCLEOTIDE SEQUENCE</scope>
    <source>
        <strain evidence="1">CGMCC 4.7430</strain>
    </source>
</reference>
<keyword evidence="2" id="KW-1185">Reference proteome</keyword>
<gene>
    <name evidence="1" type="ORF">GCM10012278_68350</name>
</gene>
<evidence type="ECO:0000313" key="1">
    <source>
        <dbReference type="EMBL" id="GGP14063.1"/>
    </source>
</evidence>
<dbReference type="AlphaFoldDB" id="A0A918AC22"/>
<dbReference type="Proteomes" id="UP000660745">
    <property type="component" value="Unassembled WGS sequence"/>
</dbReference>
<protein>
    <submittedName>
        <fullName evidence="1">Uncharacterized protein</fullName>
    </submittedName>
</protein>
<evidence type="ECO:0000313" key="2">
    <source>
        <dbReference type="Proteomes" id="UP000660745"/>
    </source>
</evidence>
<organism evidence="1 2">
    <name type="scientific">Nonomuraea glycinis</name>
    <dbReference type="NCBI Taxonomy" id="2047744"/>
    <lineage>
        <taxon>Bacteria</taxon>
        <taxon>Bacillati</taxon>
        <taxon>Actinomycetota</taxon>
        <taxon>Actinomycetes</taxon>
        <taxon>Streptosporangiales</taxon>
        <taxon>Streptosporangiaceae</taxon>
        <taxon>Nonomuraea</taxon>
    </lineage>
</organism>
<reference evidence="1" key="2">
    <citation type="submission" date="2020-09" db="EMBL/GenBank/DDBJ databases">
        <authorList>
            <person name="Sun Q."/>
            <person name="Zhou Y."/>
        </authorList>
    </citation>
    <scope>NUCLEOTIDE SEQUENCE</scope>
    <source>
        <strain evidence="1">CGMCC 4.7430</strain>
    </source>
</reference>
<accession>A0A918AC22</accession>
<name>A0A918AC22_9ACTN</name>
<comment type="caution">
    <text evidence="1">The sequence shown here is derived from an EMBL/GenBank/DDBJ whole genome shotgun (WGS) entry which is preliminary data.</text>
</comment>
<proteinExistence type="predicted"/>